<dbReference type="Gene3D" id="3.60.110.10">
    <property type="entry name" value="Carbon-nitrogen hydrolase"/>
    <property type="match status" value="1"/>
</dbReference>
<dbReference type="PROSITE" id="PS50263">
    <property type="entry name" value="CN_HYDROLASE"/>
    <property type="match status" value="1"/>
</dbReference>
<dbReference type="InterPro" id="IPR003010">
    <property type="entry name" value="C-N_Hydrolase"/>
</dbReference>
<comment type="caution">
    <text evidence="2">The sequence shown here is derived from an EMBL/GenBank/DDBJ whole genome shotgun (WGS) entry which is preliminary data.</text>
</comment>
<dbReference type="Proteomes" id="UP001501842">
    <property type="component" value="Unassembled WGS sequence"/>
</dbReference>
<dbReference type="InterPro" id="IPR036526">
    <property type="entry name" value="C-N_Hydrolase_sf"/>
</dbReference>
<dbReference type="CDD" id="cd07197">
    <property type="entry name" value="nitrilase"/>
    <property type="match status" value="1"/>
</dbReference>
<evidence type="ECO:0000313" key="2">
    <source>
        <dbReference type="EMBL" id="GAA2733352.1"/>
    </source>
</evidence>
<dbReference type="RefSeq" id="WP_344453976.1">
    <property type="nucleotide sequence ID" value="NZ_BAAATZ010000025.1"/>
</dbReference>
<proteinExistence type="predicted"/>
<keyword evidence="3" id="KW-1185">Reference proteome</keyword>
<evidence type="ECO:0000313" key="3">
    <source>
        <dbReference type="Proteomes" id="UP001501842"/>
    </source>
</evidence>
<dbReference type="EMBL" id="BAAATZ010000025">
    <property type="protein sequence ID" value="GAA2733352.1"/>
    <property type="molecule type" value="Genomic_DNA"/>
</dbReference>
<protein>
    <submittedName>
        <fullName evidence="2">Carbon-nitrogen hydrolase family protein</fullName>
    </submittedName>
</protein>
<dbReference type="Pfam" id="PF00795">
    <property type="entry name" value="CN_hydrolase"/>
    <property type="match status" value="1"/>
</dbReference>
<evidence type="ECO:0000259" key="1">
    <source>
        <dbReference type="PROSITE" id="PS50263"/>
    </source>
</evidence>
<reference evidence="2 3" key="1">
    <citation type="journal article" date="2019" name="Int. J. Syst. Evol. Microbiol.">
        <title>The Global Catalogue of Microorganisms (GCM) 10K type strain sequencing project: providing services to taxonomists for standard genome sequencing and annotation.</title>
        <authorList>
            <consortium name="The Broad Institute Genomics Platform"/>
            <consortium name="The Broad Institute Genome Sequencing Center for Infectious Disease"/>
            <person name="Wu L."/>
            <person name="Ma J."/>
        </authorList>
    </citation>
    <scope>NUCLEOTIDE SEQUENCE [LARGE SCALE GENOMIC DNA]</scope>
    <source>
        <strain evidence="2 3">JCM 8201</strain>
    </source>
</reference>
<dbReference type="SUPFAM" id="SSF56317">
    <property type="entry name" value="Carbon-nitrogen hydrolase"/>
    <property type="match status" value="1"/>
</dbReference>
<keyword evidence="2" id="KW-0378">Hydrolase</keyword>
<gene>
    <name evidence="2" type="ORF">GCM10010439_53180</name>
</gene>
<organism evidence="2 3">
    <name type="scientific">Actinocorallia aurantiaca</name>
    <dbReference type="NCBI Taxonomy" id="46204"/>
    <lineage>
        <taxon>Bacteria</taxon>
        <taxon>Bacillati</taxon>
        <taxon>Actinomycetota</taxon>
        <taxon>Actinomycetes</taxon>
        <taxon>Streptosporangiales</taxon>
        <taxon>Thermomonosporaceae</taxon>
        <taxon>Actinocorallia</taxon>
    </lineage>
</organism>
<feature type="domain" description="CN hydrolase" evidence="1">
    <location>
        <begin position="5"/>
        <end position="234"/>
    </location>
</feature>
<accession>A0ABN3UI64</accession>
<sequence length="234" mass="24188">MREPLAIAVAQPPCTAFDVEANAAAHASAIRAANARVVVFPELSLTGYEFDAPPVSPDDPRLAPVVEACAETGALALAGAPVQGERGRLHIALLAVEGTGVTVAYRKQWVDVSETGRFAPGPAPAVLDVDGWRLGLAICKDTGVPQHQADTAALGMDVYVASILDFEKDAHVPVERAHRTAAAYGVHVAVAAFAGPTGQGYTRTAGRSGIWSREGEQLARSGPEPGAVARAVLA</sequence>
<name>A0ABN3UI64_9ACTN</name>
<dbReference type="GO" id="GO:0016787">
    <property type="term" value="F:hydrolase activity"/>
    <property type="evidence" value="ECO:0007669"/>
    <property type="project" value="UniProtKB-KW"/>
</dbReference>